<dbReference type="EMBL" id="DMVW01000174">
    <property type="protein sequence ID" value="HAR53790.1"/>
    <property type="molecule type" value="Genomic_DNA"/>
</dbReference>
<accession>A0A348WGX8</accession>
<feature type="signal peptide" evidence="4">
    <location>
        <begin position="1"/>
        <end position="22"/>
    </location>
</feature>
<evidence type="ECO:0000313" key="5">
    <source>
        <dbReference type="EMBL" id="HAR53790.1"/>
    </source>
</evidence>
<dbReference type="InterPro" id="IPR011990">
    <property type="entry name" value="TPR-like_helical_dom_sf"/>
</dbReference>
<dbReference type="PANTHER" id="PTHR12558:SF13">
    <property type="entry name" value="CELL DIVISION CYCLE PROTEIN 27 HOMOLOG"/>
    <property type="match status" value="1"/>
</dbReference>
<protein>
    <recommendedName>
        <fullName evidence="7">TPR domain protein</fullName>
    </recommendedName>
</protein>
<dbReference type="AlphaFoldDB" id="A0A348WGX8"/>
<dbReference type="PANTHER" id="PTHR12558">
    <property type="entry name" value="CELL DIVISION CYCLE 16,23,27"/>
    <property type="match status" value="1"/>
</dbReference>
<evidence type="ECO:0000256" key="1">
    <source>
        <dbReference type="ARBA" id="ARBA00022737"/>
    </source>
</evidence>
<dbReference type="Gene3D" id="1.25.40.10">
    <property type="entry name" value="Tetratricopeptide repeat domain"/>
    <property type="match status" value="4"/>
</dbReference>
<dbReference type="InterPro" id="IPR013105">
    <property type="entry name" value="TPR_2"/>
</dbReference>
<name>A0A348WGX8_9RHOB</name>
<sequence>MKRLLSTLAAAALLSGSLGLPALSDEAAGAYLAARQARYESDYAAAAEYLTQALIKDPSNPELLDFTAAAFVSLGRIDKAIPVAHRVESITAGSQIANMTLVAEMVREGDFDGVLQRVADSSAISPLADGLLAAWANLGKGDMTRALELFDAVMQEPGLTDFAAYHKALALASVGDFESAAAIYSGEANGPVQTTRRGTIAWAEALSQLERNDDAVKVIDDTFGAGLDPELADLRARLEAGERLPFSIVRSPQDGVAEVLYSLGRALLQETSPEYVLIYTRFAEFISPDHIDAQIMSAELLEELDRHELATEAYRRVPADHPSFHVAEMGRAEALRRSGKEDAAVEVLKQLSKSHGDQPVVLAATADLLRQLERFDEAVSYYDRSIALYEEQDSPRWYSYYTRAIAHERLGNWPKAEADFRRALELNPDQPEVLNYLGYSLVEKQQNLDEALEMIERAVAARPESGFIVDSLGWVLYRLGRYEEAVEHMERAASLMAVDPVVNDHLGDVLWAVGRKTEARFQWKRALSFITEDTPEQDISGDRIRRKLEVGLDVVLDEEGAPPLKVAKEDG</sequence>
<proteinExistence type="predicted"/>
<dbReference type="Proteomes" id="UP000264719">
    <property type="component" value="Unassembled WGS sequence"/>
</dbReference>
<feature type="repeat" description="TPR" evidence="3">
    <location>
        <begin position="397"/>
        <end position="430"/>
    </location>
</feature>
<keyword evidence="2 3" id="KW-0802">TPR repeat</keyword>
<keyword evidence="1" id="KW-0677">Repeat</keyword>
<dbReference type="RefSeq" id="WP_339854224.1">
    <property type="nucleotide sequence ID" value="NZ_CAXAXR010000008.1"/>
</dbReference>
<evidence type="ECO:0000256" key="3">
    <source>
        <dbReference type="PROSITE-ProRule" id="PRU00339"/>
    </source>
</evidence>
<organism evidence="5 6">
    <name type="scientific">Roseovarius nubinhibens</name>
    <dbReference type="NCBI Taxonomy" id="314263"/>
    <lineage>
        <taxon>Bacteria</taxon>
        <taxon>Pseudomonadati</taxon>
        <taxon>Pseudomonadota</taxon>
        <taxon>Alphaproteobacteria</taxon>
        <taxon>Rhodobacterales</taxon>
        <taxon>Roseobacteraceae</taxon>
        <taxon>Roseovarius</taxon>
    </lineage>
</organism>
<feature type="chain" id="PRO_5016666396" description="TPR domain protein" evidence="4">
    <location>
        <begin position="23"/>
        <end position="571"/>
    </location>
</feature>
<dbReference type="Pfam" id="PF13432">
    <property type="entry name" value="TPR_16"/>
    <property type="match status" value="3"/>
</dbReference>
<reference evidence="5 6" key="1">
    <citation type="journal article" date="2018" name="Nat. Biotechnol.">
        <title>A standardized bacterial taxonomy based on genome phylogeny substantially revises the tree of life.</title>
        <authorList>
            <person name="Parks D.H."/>
            <person name="Chuvochina M."/>
            <person name="Waite D.W."/>
            <person name="Rinke C."/>
            <person name="Skarshewski A."/>
            <person name="Chaumeil P.A."/>
            <person name="Hugenholtz P."/>
        </authorList>
    </citation>
    <scope>NUCLEOTIDE SEQUENCE [LARGE SCALE GENOMIC DNA]</scope>
    <source>
        <strain evidence="5">UBA9169</strain>
    </source>
</reference>
<keyword evidence="4" id="KW-0732">Signal</keyword>
<evidence type="ECO:0000256" key="2">
    <source>
        <dbReference type="ARBA" id="ARBA00022803"/>
    </source>
</evidence>
<dbReference type="Pfam" id="PF07719">
    <property type="entry name" value="TPR_2"/>
    <property type="match status" value="1"/>
</dbReference>
<dbReference type="InterPro" id="IPR019734">
    <property type="entry name" value="TPR_rpt"/>
</dbReference>
<dbReference type="SMART" id="SM00028">
    <property type="entry name" value="TPR"/>
    <property type="match status" value="6"/>
</dbReference>
<evidence type="ECO:0000256" key="4">
    <source>
        <dbReference type="SAM" id="SignalP"/>
    </source>
</evidence>
<evidence type="ECO:0000313" key="6">
    <source>
        <dbReference type="Proteomes" id="UP000264719"/>
    </source>
</evidence>
<dbReference type="SUPFAM" id="SSF48452">
    <property type="entry name" value="TPR-like"/>
    <property type="match status" value="3"/>
</dbReference>
<comment type="caution">
    <text evidence="5">The sequence shown here is derived from an EMBL/GenBank/DDBJ whole genome shotgun (WGS) entry which is preliminary data.</text>
</comment>
<evidence type="ECO:0008006" key="7">
    <source>
        <dbReference type="Google" id="ProtNLM"/>
    </source>
</evidence>
<dbReference type="PROSITE" id="PS50005">
    <property type="entry name" value="TPR"/>
    <property type="match status" value="1"/>
</dbReference>
<gene>
    <name evidence="5" type="ORF">DCS45_18215</name>
</gene>